<evidence type="ECO:0008006" key="4">
    <source>
        <dbReference type="Google" id="ProtNLM"/>
    </source>
</evidence>
<proteinExistence type="predicted"/>
<reference evidence="2" key="2">
    <citation type="submission" date="2021-08" db="EMBL/GenBank/DDBJ databases">
        <authorList>
            <person name="Tani A."/>
            <person name="Ola A."/>
            <person name="Ogura Y."/>
            <person name="Katsura K."/>
            <person name="Hayashi T."/>
        </authorList>
    </citation>
    <scope>NUCLEOTIDE SEQUENCE</scope>
    <source>
        <strain evidence="2">LMG 23639</strain>
    </source>
</reference>
<organism evidence="2 3">
    <name type="scientific">Methylobacterium jeotgali</name>
    <dbReference type="NCBI Taxonomy" id="381630"/>
    <lineage>
        <taxon>Bacteria</taxon>
        <taxon>Pseudomonadati</taxon>
        <taxon>Pseudomonadota</taxon>
        <taxon>Alphaproteobacteria</taxon>
        <taxon>Hyphomicrobiales</taxon>
        <taxon>Methylobacteriaceae</taxon>
        <taxon>Methylobacterium</taxon>
    </lineage>
</organism>
<evidence type="ECO:0000256" key="1">
    <source>
        <dbReference type="SAM" id="MobiDB-lite"/>
    </source>
</evidence>
<feature type="region of interest" description="Disordered" evidence="1">
    <location>
        <begin position="105"/>
        <end position="134"/>
    </location>
</feature>
<sequence>MSGSDTSATAVYEDLGGQRRKFQLSVGAIGELERRCNAGIGLILVRLSAHHFYAVDVLEPIRLGLVGGGLTPAEAEALMRFNVFERPLAEHIGLAARIVQASVSGVPEPGKSTTEGTSDPAAPATSPSSIPPAA</sequence>
<dbReference type="Proteomes" id="UP001055102">
    <property type="component" value="Unassembled WGS sequence"/>
</dbReference>
<evidence type="ECO:0000313" key="2">
    <source>
        <dbReference type="EMBL" id="GJE07867.1"/>
    </source>
</evidence>
<evidence type="ECO:0000313" key="3">
    <source>
        <dbReference type="Proteomes" id="UP001055102"/>
    </source>
</evidence>
<protein>
    <recommendedName>
        <fullName evidence="4">Gene transfer agent family protein</fullName>
    </recommendedName>
</protein>
<comment type="caution">
    <text evidence="2">The sequence shown here is derived from an EMBL/GenBank/DDBJ whole genome shotgun (WGS) entry which is preliminary data.</text>
</comment>
<accession>A0ABQ4SYA8</accession>
<keyword evidence="3" id="KW-1185">Reference proteome</keyword>
<feature type="compositionally biased region" description="Low complexity" evidence="1">
    <location>
        <begin position="118"/>
        <end position="128"/>
    </location>
</feature>
<dbReference type="RefSeq" id="WP_238277251.1">
    <property type="nucleotide sequence ID" value="NZ_BPQR01000056.1"/>
</dbReference>
<dbReference type="InterPro" id="IPR021791">
    <property type="entry name" value="Phage_TAC_11"/>
</dbReference>
<gene>
    <name evidence="2" type="ORF">AOPFMNJM_3199</name>
</gene>
<name>A0ABQ4SYA8_9HYPH</name>
<reference evidence="2" key="1">
    <citation type="journal article" date="2021" name="Front. Microbiol.">
        <title>Comprehensive Comparative Genomics and Phenotyping of Methylobacterium Species.</title>
        <authorList>
            <person name="Alessa O."/>
            <person name="Ogura Y."/>
            <person name="Fujitani Y."/>
            <person name="Takami H."/>
            <person name="Hayashi T."/>
            <person name="Sahin N."/>
            <person name="Tani A."/>
        </authorList>
    </citation>
    <scope>NUCLEOTIDE SEQUENCE</scope>
    <source>
        <strain evidence="2">LMG 23639</strain>
    </source>
</reference>
<dbReference type="EMBL" id="BPQR01000056">
    <property type="protein sequence ID" value="GJE07867.1"/>
    <property type="molecule type" value="Genomic_DNA"/>
</dbReference>
<dbReference type="Pfam" id="PF11836">
    <property type="entry name" value="Phage_TAC_11"/>
    <property type="match status" value="1"/>
</dbReference>